<keyword evidence="1" id="KW-0812">Transmembrane</keyword>
<dbReference type="Proteomes" id="UP001519332">
    <property type="component" value="Unassembled WGS sequence"/>
</dbReference>
<feature type="transmembrane region" description="Helical" evidence="1">
    <location>
        <begin position="83"/>
        <end position="103"/>
    </location>
</feature>
<feature type="transmembrane region" description="Helical" evidence="1">
    <location>
        <begin position="7"/>
        <end position="28"/>
    </location>
</feature>
<keyword evidence="2" id="KW-0808">Transferase</keyword>
<feature type="transmembrane region" description="Helical" evidence="1">
    <location>
        <begin position="59"/>
        <end position="77"/>
    </location>
</feature>
<dbReference type="GO" id="GO:0016740">
    <property type="term" value="F:transferase activity"/>
    <property type="evidence" value="ECO:0007669"/>
    <property type="project" value="UniProtKB-KW"/>
</dbReference>
<accession>A0ABS4TJP8</accession>
<gene>
    <name evidence="2" type="ORF">JOF56_004471</name>
</gene>
<comment type="caution">
    <text evidence="2">The sequence shown here is derived from an EMBL/GenBank/DDBJ whole genome shotgun (WGS) entry which is preliminary data.</text>
</comment>
<proteinExistence type="predicted"/>
<dbReference type="RefSeq" id="WP_209641163.1">
    <property type="nucleotide sequence ID" value="NZ_JAGINW010000001.1"/>
</dbReference>
<keyword evidence="1" id="KW-1133">Transmembrane helix</keyword>
<organism evidence="2 3">
    <name type="scientific">Kibdelosporangium banguiense</name>
    <dbReference type="NCBI Taxonomy" id="1365924"/>
    <lineage>
        <taxon>Bacteria</taxon>
        <taxon>Bacillati</taxon>
        <taxon>Actinomycetota</taxon>
        <taxon>Actinomycetes</taxon>
        <taxon>Pseudonocardiales</taxon>
        <taxon>Pseudonocardiaceae</taxon>
        <taxon>Kibdelosporangium</taxon>
    </lineage>
</organism>
<evidence type="ECO:0000313" key="2">
    <source>
        <dbReference type="EMBL" id="MBP2324086.1"/>
    </source>
</evidence>
<reference evidence="2 3" key="1">
    <citation type="submission" date="2021-03" db="EMBL/GenBank/DDBJ databases">
        <title>Sequencing the genomes of 1000 actinobacteria strains.</title>
        <authorList>
            <person name="Klenk H.-P."/>
        </authorList>
    </citation>
    <scope>NUCLEOTIDE SEQUENCE [LARGE SCALE GENOMIC DNA]</scope>
    <source>
        <strain evidence="2 3">DSM 46670</strain>
    </source>
</reference>
<evidence type="ECO:0000256" key="1">
    <source>
        <dbReference type="SAM" id="Phobius"/>
    </source>
</evidence>
<feature type="transmembrane region" description="Helical" evidence="1">
    <location>
        <begin position="34"/>
        <end position="52"/>
    </location>
</feature>
<evidence type="ECO:0000313" key="3">
    <source>
        <dbReference type="Proteomes" id="UP001519332"/>
    </source>
</evidence>
<dbReference type="EMBL" id="JAGINW010000001">
    <property type="protein sequence ID" value="MBP2324086.1"/>
    <property type="molecule type" value="Genomic_DNA"/>
</dbReference>
<keyword evidence="3" id="KW-1185">Reference proteome</keyword>
<protein>
    <submittedName>
        <fullName evidence="2">Dolichyl-phosphate-mannose--protein O-mannosyl transferase</fullName>
    </submittedName>
</protein>
<keyword evidence="1" id="KW-0472">Membrane</keyword>
<name>A0ABS4TJP8_9PSEU</name>
<sequence length="116" mass="12390">MNAPTEVKVAVGVVGAGALLFILVALFWDSTTVRFPIGTGILAVAVCIGLLLRLRFVRVVTMVVVTLFAVAHLVIALSDTAPWWVRAVSGVLTAAYIYAAVVVNTEPARHYLETPK</sequence>